<reference evidence="2" key="1">
    <citation type="journal article" date="2010" name="Science">
        <title>Plasticity of animal genome architecture unmasked by rapid evolution of a pelagic tunicate.</title>
        <authorList>
            <person name="Denoeud F."/>
            <person name="Henriet S."/>
            <person name="Mungpakdee S."/>
            <person name="Aury J.M."/>
            <person name="Da Silva C."/>
            <person name="Brinkmann H."/>
            <person name="Mikhaleva J."/>
            <person name="Olsen L.C."/>
            <person name="Jubin C."/>
            <person name="Canestro C."/>
            <person name="Bouquet J.M."/>
            <person name="Danks G."/>
            <person name="Poulain J."/>
            <person name="Campsteijn C."/>
            <person name="Adamski M."/>
            <person name="Cross I."/>
            <person name="Yadetie F."/>
            <person name="Muffato M."/>
            <person name="Louis A."/>
            <person name="Butcher S."/>
            <person name="Tsagkogeorga G."/>
            <person name="Konrad A."/>
            <person name="Singh S."/>
            <person name="Jensen M.F."/>
            <person name="Cong E.H."/>
            <person name="Eikeseth-Otteraa H."/>
            <person name="Noel B."/>
            <person name="Anthouard V."/>
            <person name="Porcel B.M."/>
            <person name="Kachouri-Lafond R."/>
            <person name="Nishino A."/>
            <person name="Ugolini M."/>
            <person name="Chourrout P."/>
            <person name="Nishida H."/>
            <person name="Aasland R."/>
            <person name="Huzurbazar S."/>
            <person name="Westhof E."/>
            <person name="Delsuc F."/>
            <person name="Lehrach H."/>
            <person name="Reinhardt R."/>
            <person name="Weissenbach J."/>
            <person name="Roy S.W."/>
            <person name="Artiguenave F."/>
            <person name="Postlethwait J.H."/>
            <person name="Manak J.R."/>
            <person name="Thompson E.M."/>
            <person name="Jaillon O."/>
            <person name="Du Pasquier L."/>
            <person name="Boudinot P."/>
            <person name="Liberles D.A."/>
            <person name="Volff J.N."/>
            <person name="Philippe H."/>
            <person name="Lenhard B."/>
            <person name="Roest Crollius H."/>
            <person name="Wincker P."/>
            <person name="Chourrout D."/>
        </authorList>
    </citation>
    <scope>NUCLEOTIDE SEQUENCE [LARGE SCALE GENOMIC DNA]</scope>
</reference>
<dbReference type="Proteomes" id="UP000011014">
    <property type="component" value="Unassembled WGS sequence"/>
</dbReference>
<feature type="region of interest" description="Disordered" evidence="1">
    <location>
        <begin position="18"/>
        <end position="46"/>
    </location>
</feature>
<gene>
    <name evidence="2" type="ORF">GSOID_T00023963001</name>
</gene>
<proteinExistence type="predicted"/>
<accession>E4Z2E0</accession>
<dbReference type="AlphaFoldDB" id="E4Z2E0"/>
<evidence type="ECO:0000256" key="1">
    <source>
        <dbReference type="SAM" id="MobiDB-lite"/>
    </source>
</evidence>
<sequence length="124" mass="14219">APGGEKFQFVPIKLSPEDENRFENTQPELQPQEVTPAATVAHTSTTTTPKSVSRLIDFWQTFVADKSSGYPQFVAADDNKDEEYDDDDQWTADEIFVSDEDDIQDEYIEDAYFGEDYYTTYEGY</sequence>
<dbReference type="EMBL" id="FN656695">
    <property type="protein sequence ID" value="CBY41868.1"/>
    <property type="molecule type" value="Genomic_DNA"/>
</dbReference>
<name>E4Z2E0_OIKDI</name>
<organism evidence="2">
    <name type="scientific">Oikopleura dioica</name>
    <name type="common">Tunicate</name>
    <dbReference type="NCBI Taxonomy" id="34765"/>
    <lineage>
        <taxon>Eukaryota</taxon>
        <taxon>Metazoa</taxon>
        <taxon>Chordata</taxon>
        <taxon>Tunicata</taxon>
        <taxon>Appendicularia</taxon>
        <taxon>Copelata</taxon>
        <taxon>Oikopleuridae</taxon>
        <taxon>Oikopleura</taxon>
    </lineage>
</organism>
<feature type="compositionally biased region" description="Polar residues" evidence="1">
    <location>
        <begin position="23"/>
        <end position="33"/>
    </location>
</feature>
<feature type="compositionally biased region" description="Low complexity" evidence="1">
    <location>
        <begin position="34"/>
        <end position="46"/>
    </location>
</feature>
<protein>
    <submittedName>
        <fullName evidence="2">Uncharacterized protein</fullName>
    </submittedName>
</protein>
<evidence type="ECO:0000313" key="2">
    <source>
        <dbReference type="EMBL" id="CBY41868.1"/>
    </source>
</evidence>
<feature type="non-terminal residue" evidence="2">
    <location>
        <position position="1"/>
    </location>
</feature>